<evidence type="ECO:0000256" key="1">
    <source>
        <dbReference type="SAM" id="Phobius"/>
    </source>
</evidence>
<keyword evidence="1" id="KW-1133">Transmembrane helix</keyword>
<evidence type="ECO:0000313" key="2">
    <source>
        <dbReference type="EMBL" id="OHA14148.1"/>
    </source>
</evidence>
<reference evidence="2 3" key="1">
    <citation type="journal article" date="2016" name="Nat. Commun.">
        <title>Thousands of microbial genomes shed light on interconnected biogeochemical processes in an aquifer system.</title>
        <authorList>
            <person name="Anantharaman K."/>
            <person name="Brown C.T."/>
            <person name="Hug L.A."/>
            <person name="Sharon I."/>
            <person name="Castelle C.J."/>
            <person name="Probst A.J."/>
            <person name="Thomas B.C."/>
            <person name="Singh A."/>
            <person name="Wilkins M.J."/>
            <person name="Karaoz U."/>
            <person name="Brodie E.L."/>
            <person name="Williams K.H."/>
            <person name="Hubbard S.S."/>
            <person name="Banfield J.F."/>
        </authorList>
    </citation>
    <scope>NUCLEOTIDE SEQUENCE [LARGE SCALE GENOMIC DNA]</scope>
</reference>
<dbReference type="EMBL" id="MHQY01000013">
    <property type="protein sequence ID" value="OHA14148.1"/>
    <property type="molecule type" value="Genomic_DNA"/>
</dbReference>
<sequence length="138" mass="15791">MRGLSGYSKRGILGNFWQATSPADFWSKWNPGVHNGFVMFLKGWARLFGKKAIFLAVPFIFLVNGLFHDIIIVRIISGNDGFPFTMFFSLNLIVVLIERGIRKITRTKLLLPIPNIFKTLLTFVLLVILWKISMFIAN</sequence>
<feature type="transmembrane region" description="Helical" evidence="1">
    <location>
        <begin position="52"/>
        <end position="75"/>
    </location>
</feature>
<gene>
    <name evidence="2" type="ORF">A3G49_02815</name>
</gene>
<dbReference type="AlphaFoldDB" id="A0A1G2LR78"/>
<protein>
    <submittedName>
        <fullName evidence="2">Uncharacterized protein</fullName>
    </submittedName>
</protein>
<keyword evidence="1" id="KW-0812">Transmembrane</keyword>
<feature type="transmembrane region" description="Helical" evidence="1">
    <location>
        <begin position="81"/>
        <end position="97"/>
    </location>
</feature>
<keyword evidence="1" id="KW-0472">Membrane</keyword>
<evidence type="ECO:0000313" key="3">
    <source>
        <dbReference type="Proteomes" id="UP000177171"/>
    </source>
</evidence>
<comment type="caution">
    <text evidence="2">The sequence shown here is derived from an EMBL/GenBank/DDBJ whole genome shotgun (WGS) entry which is preliminary data.</text>
</comment>
<feature type="transmembrane region" description="Helical" evidence="1">
    <location>
        <begin position="109"/>
        <end position="130"/>
    </location>
</feature>
<accession>A0A1G2LR78</accession>
<proteinExistence type="predicted"/>
<organism evidence="2 3">
    <name type="scientific">Candidatus Sungbacteria bacterium RIFCSPLOWO2_12_FULL_41_11</name>
    <dbReference type="NCBI Taxonomy" id="1802286"/>
    <lineage>
        <taxon>Bacteria</taxon>
        <taxon>Candidatus Sungiibacteriota</taxon>
    </lineage>
</organism>
<name>A0A1G2LR78_9BACT</name>
<dbReference type="Proteomes" id="UP000177171">
    <property type="component" value="Unassembled WGS sequence"/>
</dbReference>